<dbReference type="KEGG" id="lby:Lbys_0917"/>
<dbReference type="AlphaFoldDB" id="E4RRK2"/>
<protein>
    <recommendedName>
        <fullName evidence="4">DUF4199 domain-containing protein</fullName>
    </recommendedName>
</protein>
<dbReference type="Proteomes" id="UP000007435">
    <property type="component" value="Chromosome"/>
</dbReference>
<feature type="transmembrane region" description="Helical" evidence="1">
    <location>
        <begin position="39"/>
        <end position="56"/>
    </location>
</feature>
<evidence type="ECO:0000313" key="2">
    <source>
        <dbReference type="EMBL" id="ADQ16658.1"/>
    </source>
</evidence>
<proteinExistence type="predicted"/>
<reference key="1">
    <citation type="submission" date="2010-11" db="EMBL/GenBank/DDBJ databases">
        <title>The complete genome of Leadbetterella byssophila DSM 17132.</title>
        <authorList>
            <consortium name="US DOE Joint Genome Institute (JGI-PGF)"/>
            <person name="Lucas S."/>
            <person name="Copeland A."/>
            <person name="Lapidus A."/>
            <person name="Glavina del Rio T."/>
            <person name="Dalin E."/>
            <person name="Tice H."/>
            <person name="Bruce D."/>
            <person name="Goodwin L."/>
            <person name="Pitluck S."/>
            <person name="Kyrpides N."/>
            <person name="Mavromatis K."/>
            <person name="Ivanova N."/>
            <person name="Teshima H."/>
            <person name="Brettin T."/>
            <person name="Detter J.C."/>
            <person name="Han C."/>
            <person name="Tapia R."/>
            <person name="Land M."/>
            <person name="Hauser L."/>
            <person name="Markowitz V."/>
            <person name="Cheng J.-F."/>
            <person name="Hugenholtz P."/>
            <person name="Woyke T."/>
            <person name="Wu D."/>
            <person name="Tindall B."/>
            <person name="Pomrenke H.G."/>
            <person name="Brambilla E."/>
            <person name="Klenk H.-P."/>
            <person name="Eisen J.A."/>
        </authorList>
    </citation>
    <scope>NUCLEOTIDE SEQUENCE [LARGE SCALE GENOMIC DNA]</scope>
    <source>
        <strain>DSM 17132</strain>
    </source>
</reference>
<keyword evidence="1" id="KW-0472">Membrane</keyword>
<evidence type="ECO:0000256" key="1">
    <source>
        <dbReference type="SAM" id="Phobius"/>
    </source>
</evidence>
<sequence length="167" mass="18989">METKALKMEIKWAIIFSVVGLIWMVLENVTGLHGKYIDYHMYLTNLFAVPAIYIMLRALQEKKRIDYQGNMTYMQGLLSGLIFSIFIAILSPITQYITSYIIAPEYFENAIKRSVELGYFGTTEEAEAQFNFKNYVISGAIGALLMGIITSAIAMIFIRTQKNANSR</sequence>
<dbReference type="HOGENOM" id="CLU_133690_0_0_10"/>
<name>E4RRK2_LEAB4</name>
<evidence type="ECO:0000313" key="3">
    <source>
        <dbReference type="Proteomes" id="UP000007435"/>
    </source>
</evidence>
<feature type="transmembrane region" description="Helical" evidence="1">
    <location>
        <begin position="12"/>
        <end position="33"/>
    </location>
</feature>
<dbReference type="OrthoDB" id="5766000at2"/>
<dbReference type="EMBL" id="CP002305">
    <property type="protein sequence ID" value="ADQ16658.1"/>
    <property type="molecule type" value="Genomic_DNA"/>
</dbReference>
<dbReference type="STRING" id="649349.Lbys_0917"/>
<keyword evidence="1" id="KW-0812">Transmembrane</keyword>
<dbReference type="RefSeq" id="WP_013407709.1">
    <property type="nucleotide sequence ID" value="NC_014655.1"/>
</dbReference>
<dbReference type="InterPro" id="IPR025250">
    <property type="entry name" value="DUF4199"/>
</dbReference>
<evidence type="ECO:0008006" key="4">
    <source>
        <dbReference type="Google" id="ProtNLM"/>
    </source>
</evidence>
<feature type="transmembrane region" description="Helical" evidence="1">
    <location>
        <begin position="77"/>
        <end position="97"/>
    </location>
</feature>
<feature type="transmembrane region" description="Helical" evidence="1">
    <location>
        <begin position="135"/>
        <end position="158"/>
    </location>
</feature>
<keyword evidence="3" id="KW-1185">Reference proteome</keyword>
<reference evidence="2 3" key="2">
    <citation type="journal article" date="2011" name="Stand. Genomic Sci.">
        <title>Complete genome sequence of Leadbetterella byssophila type strain (4M15).</title>
        <authorList>
            <person name="Abt B."/>
            <person name="Teshima H."/>
            <person name="Lucas S."/>
            <person name="Lapidus A."/>
            <person name="Del Rio T.G."/>
            <person name="Nolan M."/>
            <person name="Tice H."/>
            <person name="Cheng J.F."/>
            <person name="Pitluck S."/>
            <person name="Liolios K."/>
            <person name="Pagani I."/>
            <person name="Ivanova N."/>
            <person name="Mavromatis K."/>
            <person name="Pati A."/>
            <person name="Tapia R."/>
            <person name="Han C."/>
            <person name="Goodwin L."/>
            <person name="Chen A."/>
            <person name="Palaniappan K."/>
            <person name="Land M."/>
            <person name="Hauser L."/>
            <person name="Chang Y.J."/>
            <person name="Jeffries C.D."/>
            <person name="Rohde M."/>
            <person name="Goker M."/>
            <person name="Tindall B.J."/>
            <person name="Detter J.C."/>
            <person name="Woyke T."/>
            <person name="Bristow J."/>
            <person name="Eisen J.A."/>
            <person name="Markowitz V."/>
            <person name="Hugenholtz P."/>
            <person name="Klenk H.P."/>
            <person name="Kyrpides N.C."/>
        </authorList>
    </citation>
    <scope>NUCLEOTIDE SEQUENCE [LARGE SCALE GENOMIC DNA]</scope>
    <source>
        <strain evidence="3">DSM 17132 / JCM 16389 / KACC 11308 / NBRC 106382 / 4M15</strain>
    </source>
</reference>
<dbReference type="Pfam" id="PF13858">
    <property type="entry name" value="DUF4199"/>
    <property type="match status" value="1"/>
</dbReference>
<organism evidence="2 3">
    <name type="scientific">Leadbetterella byssophila (strain DSM 17132 / JCM 16389 / KACC 11308 / NBRC 106382 / 4M15)</name>
    <dbReference type="NCBI Taxonomy" id="649349"/>
    <lineage>
        <taxon>Bacteria</taxon>
        <taxon>Pseudomonadati</taxon>
        <taxon>Bacteroidota</taxon>
        <taxon>Cytophagia</taxon>
        <taxon>Cytophagales</taxon>
        <taxon>Leadbetterellaceae</taxon>
        <taxon>Leadbetterella</taxon>
    </lineage>
</organism>
<accession>E4RRK2</accession>
<keyword evidence="1" id="KW-1133">Transmembrane helix</keyword>
<gene>
    <name evidence="2" type="ordered locus">Lbys_0917</name>
</gene>
<dbReference type="eggNOG" id="ENOG502ZX0H">
    <property type="taxonomic scope" value="Bacteria"/>
</dbReference>